<keyword evidence="3" id="KW-1185">Reference proteome</keyword>
<sequence>MSGDDVVERLDCLVTEQDGYFTRAQALDAGYRSTDIAARVGDGLWTVVEADLLRVADWPRHAFEEFSKWCAWLGSTAVISHQSASELHGMGSLHPQFVHVRVAGTAGPHDQRLALHRGRLRGDDIEFTGTFRMTTPTRTVLDLAAGGISQFTLDEVVADGLMLGRLDPGTLRRRAESDGDRVRDRVEASLRR</sequence>
<proteinExistence type="predicted"/>
<evidence type="ECO:0000313" key="2">
    <source>
        <dbReference type="EMBL" id="MBY6367160.1"/>
    </source>
</evidence>
<feature type="region of interest" description="Disordered" evidence="1">
    <location>
        <begin position="172"/>
        <end position="192"/>
    </location>
</feature>
<protein>
    <recommendedName>
        <fullName evidence="4">AbiEi antitoxin C-terminal domain-containing protein</fullName>
    </recommendedName>
</protein>
<evidence type="ECO:0008006" key="4">
    <source>
        <dbReference type="Google" id="ProtNLM"/>
    </source>
</evidence>
<dbReference type="EMBL" id="JABUBU010000007">
    <property type="protein sequence ID" value="MBY6367160.1"/>
    <property type="molecule type" value="Genomic_DNA"/>
</dbReference>
<feature type="compositionally biased region" description="Basic and acidic residues" evidence="1">
    <location>
        <begin position="173"/>
        <end position="192"/>
    </location>
</feature>
<evidence type="ECO:0000256" key="1">
    <source>
        <dbReference type="SAM" id="MobiDB-lite"/>
    </source>
</evidence>
<reference evidence="2 3" key="1">
    <citation type="submission" date="2020-06" db="EMBL/GenBank/DDBJ databases">
        <title>Taxonomy, biology and ecology of Rhodococcus bacteria occurring in California pistachio and other woody hosts as revealed by genome sequence analyses.</title>
        <authorList>
            <person name="Gai Y."/>
            <person name="Riely B."/>
        </authorList>
    </citation>
    <scope>NUCLEOTIDE SEQUENCE [LARGE SCALE GENOMIC DNA]</scope>
    <source>
        <strain evidence="2 3">BP-281</strain>
    </source>
</reference>
<accession>A0ABS7P4C1</accession>
<gene>
    <name evidence="2" type="ORF">HQ603_10370</name>
</gene>
<comment type="caution">
    <text evidence="2">The sequence shown here is derived from an EMBL/GenBank/DDBJ whole genome shotgun (WGS) entry which is preliminary data.</text>
</comment>
<organism evidence="2 3">
    <name type="scientific">Rhodococcoides corynebacterioides</name>
    <dbReference type="NCBI Taxonomy" id="53972"/>
    <lineage>
        <taxon>Bacteria</taxon>
        <taxon>Bacillati</taxon>
        <taxon>Actinomycetota</taxon>
        <taxon>Actinomycetes</taxon>
        <taxon>Mycobacteriales</taxon>
        <taxon>Nocardiaceae</taxon>
        <taxon>Rhodococcoides</taxon>
    </lineage>
</organism>
<dbReference type="Proteomes" id="UP000825228">
    <property type="component" value="Unassembled WGS sequence"/>
</dbReference>
<name>A0ABS7P4C1_9NOCA</name>
<evidence type="ECO:0000313" key="3">
    <source>
        <dbReference type="Proteomes" id="UP000825228"/>
    </source>
</evidence>
<dbReference type="RefSeq" id="WP_222684465.1">
    <property type="nucleotide sequence ID" value="NZ_JABUBT010000008.1"/>
</dbReference>